<keyword evidence="6 8" id="KW-0472">Membrane</keyword>
<feature type="domain" description="ABC transmembrane type-1" evidence="10">
    <location>
        <begin position="42"/>
        <end position="308"/>
    </location>
</feature>
<accession>A0A919AZB5</accession>
<dbReference type="InterPro" id="IPR017871">
    <property type="entry name" value="ABC_transporter-like_CS"/>
</dbReference>
<feature type="domain" description="ABC transporter" evidence="9">
    <location>
        <begin position="353"/>
        <end position="584"/>
    </location>
</feature>
<dbReference type="PANTHER" id="PTHR43394:SF1">
    <property type="entry name" value="ATP-BINDING CASSETTE SUB-FAMILY B MEMBER 10, MITOCHONDRIAL"/>
    <property type="match status" value="1"/>
</dbReference>
<keyword evidence="4 11" id="KW-0067">ATP-binding</keyword>
<dbReference type="PROSITE" id="PS00211">
    <property type="entry name" value="ABC_TRANSPORTER_1"/>
    <property type="match status" value="1"/>
</dbReference>
<dbReference type="InterPro" id="IPR003593">
    <property type="entry name" value="AAA+_ATPase"/>
</dbReference>
<gene>
    <name evidence="11" type="ORF">GCM10010218_14100</name>
</gene>
<organism evidence="11 12">
    <name type="scientific">Streptomyces mashuensis</name>
    <dbReference type="NCBI Taxonomy" id="33904"/>
    <lineage>
        <taxon>Bacteria</taxon>
        <taxon>Bacillati</taxon>
        <taxon>Actinomycetota</taxon>
        <taxon>Actinomycetes</taxon>
        <taxon>Kitasatosporales</taxon>
        <taxon>Streptomycetaceae</taxon>
        <taxon>Streptomyces</taxon>
    </lineage>
</organism>
<comment type="caution">
    <text evidence="11">The sequence shown here is derived from an EMBL/GenBank/DDBJ whole genome shotgun (WGS) entry which is preliminary data.</text>
</comment>
<protein>
    <submittedName>
        <fullName evidence="11">ABC transporter ATP-binding protein</fullName>
    </submittedName>
</protein>
<dbReference type="SUPFAM" id="SSF90123">
    <property type="entry name" value="ABC transporter transmembrane region"/>
    <property type="match status" value="1"/>
</dbReference>
<feature type="transmembrane region" description="Helical" evidence="8">
    <location>
        <begin position="299"/>
        <end position="320"/>
    </location>
</feature>
<evidence type="ECO:0000313" key="11">
    <source>
        <dbReference type="EMBL" id="GHF34128.1"/>
    </source>
</evidence>
<dbReference type="PROSITE" id="PS50893">
    <property type="entry name" value="ABC_TRANSPORTER_2"/>
    <property type="match status" value="1"/>
</dbReference>
<dbReference type="InterPro" id="IPR027417">
    <property type="entry name" value="P-loop_NTPase"/>
</dbReference>
<feature type="transmembrane region" description="Helical" evidence="8">
    <location>
        <begin position="150"/>
        <end position="172"/>
    </location>
</feature>
<reference evidence="11" key="1">
    <citation type="journal article" date="2014" name="Int. J. Syst. Evol. Microbiol.">
        <title>Complete genome sequence of Corynebacterium casei LMG S-19264T (=DSM 44701T), isolated from a smear-ripened cheese.</title>
        <authorList>
            <consortium name="US DOE Joint Genome Institute (JGI-PGF)"/>
            <person name="Walter F."/>
            <person name="Albersmeier A."/>
            <person name="Kalinowski J."/>
            <person name="Ruckert C."/>
        </authorList>
    </citation>
    <scope>NUCLEOTIDE SEQUENCE</scope>
    <source>
        <strain evidence="11">JCM 4059</strain>
    </source>
</reference>
<dbReference type="SMART" id="SM00382">
    <property type="entry name" value="AAA"/>
    <property type="match status" value="1"/>
</dbReference>
<dbReference type="GO" id="GO:0005524">
    <property type="term" value="F:ATP binding"/>
    <property type="evidence" value="ECO:0007669"/>
    <property type="project" value="UniProtKB-KW"/>
</dbReference>
<dbReference type="RefSeq" id="WP_190128543.1">
    <property type="nucleotide sequence ID" value="NZ_BNBD01000002.1"/>
</dbReference>
<dbReference type="Pfam" id="PF00664">
    <property type="entry name" value="ABC_membrane"/>
    <property type="match status" value="1"/>
</dbReference>
<evidence type="ECO:0000256" key="1">
    <source>
        <dbReference type="ARBA" id="ARBA00004651"/>
    </source>
</evidence>
<dbReference type="CDD" id="cd03228">
    <property type="entry name" value="ABCC_MRP_Like"/>
    <property type="match status" value="1"/>
</dbReference>
<evidence type="ECO:0000256" key="4">
    <source>
        <dbReference type="ARBA" id="ARBA00022840"/>
    </source>
</evidence>
<name>A0A919AZB5_9ACTN</name>
<dbReference type="GO" id="GO:0005886">
    <property type="term" value="C:plasma membrane"/>
    <property type="evidence" value="ECO:0007669"/>
    <property type="project" value="UniProtKB-SubCell"/>
</dbReference>
<dbReference type="SUPFAM" id="SSF52540">
    <property type="entry name" value="P-loop containing nucleoside triphosphate hydrolases"/>
    <property type="match status" value="1"/>
</dbReference>
<dbReference type="Gene3D" id="1.20.1560.10">
    <property type="entry name" value="ABC transporter type 1, transmembrane domain"/>
    <property type="match status" value="1"/>
</dbReference>
<dbReference type="GO" id="GO:0015421">
    <property type="term" value="F:ABC-type oligopeptide transporter activity"/>
    <property type="evidence" value="ECO:0007669"/>
    <property type="project" value="TreeGrafter"/>
</dbReference>
<dbReference type="InterPro" id="IPR011527">
    <property type="entry name" value="ABC1_TM_dom"/>
</dbReference>
<dbReference type="EMBL" id="BNBD01000002">
    <property type="protein sequence ID" value="GHF34128.1"/>
    <property type="molecule type" value="Genomic_DNA"/>
</dbReference>
<feature type="region of interest" description="Disordered" evidence="7">
    <location>
        <begin position="1"/>
        <end position="21"/>
    </location>
</feature>
<sequence>MPRTPPEPAAPADSFTGGAPAAPRAADRLLLGALRHSAGRGLALALVAAASTGAALALPAVLGHTLDLLLGRHGTGAGPWVALCAGLVCLAAVFDAVDELLSATTTARSTAWLRHRALRHVLAAGPRLGDRFAPGDLVARLVGGTERAGAAPAGLAGTVAAVAGPVGGIVALGLVDPWLAAVFLAGAPLLVLLLRAFARASSDSLTAYQRLQGDIAGRLLEALGGARTIAAAGTAGRERARILAPLPALSRHGHRVWQVQGRSTAQAATLVPLLQIAVLAVGGLRLAQHHLTVGDLLAASRYAVLATGVGVLVGQLGTLVHSRTAARRLADVTTVPPVRYGTRTLPPDGPGTLELHGVTVTLDGRPVLCDVSLRVPGGTTLAVVGRSGSGKSLLAAVAGRLTDPDTGDVTLDGVPLRDLTHDALRRAVGHAFARPALLGGTIAGTLALGVDAPPPAALTAAARAARADDFVLRLPAGYATPCADAPLSGGERQRLGLARAFAHAGRLLVLDDATSSLDSVTEHHVRQALVRDVAARTRLIVAHRATTAAAADRVAWLEDGRVRAVGTHERLWRHHPGYRAVFAG</sequence>
<dbReference type="AlphaFoldDB" id="A0A919AZB5"/>
<dbReference type="PROSITE" id="PS50929">
    <property type="entry name" value="ABC_TM1F"/>
    <property type="match status" value="1"/>
</dbReference>
<proteinExistence type="predicted"/>
<feature type="transmembrane region" description="Helical" evidence="8">
    <location>
        <begin position="77"/>
        <end position="97"/>
    </location>
</feature>
<evidence type="ECO:0000313" key="12">
    <source>
        <dbReference type="Proteomes" id="UP000638313"/>
    </source>
</evidence>
<evidence type="ECO:0000259" key="10">
    <source>
        <dbReference type="PROSITE" id="PS50929"/>
    </source>
</evidence>
<feature type="transmembrane region" description="Helical" evidence="8">
    <location>
        <begin position="267"/>
        <end position="287"/>
    </location>
</feature>
<dbReference type="Gene3D" id="3.40.50.300">
    <property type="entry name" value="P-loop containing nucleotide triphosphate hydrolases"/>
    <property type="match status" value="1"/>
</dbReference>
<dbReference type="InterPro" id="IPR039421">
    <property type="entry name" value="Type_1_exporter"/>
</dbReference>
<reference evidence="11" key="2">
    <citation type="submission" date="2020-09" db="EMBL/GenBank/DDBJ databases">
        <authorList>
            <person name="Sun Q."/>
            <person name="Ohkuma M."/>
        </authorList>
    </citation>
    <scope>NUCLEOTIDE SEQUENCE</scope>
    <source>
        <strain evidence="11">JCM 4059</strain>
    </source>
</reference>
<evidence type="ECO:0000256" key="3">
    <source>
        <dbReference type="ARBA" id="ARBA00022741"/>
    </source>
</evidence>
<dbReference type="InterPro" id="IPR036640">
    <property type="entry name" value="ABC1_TM_sf"/>
</dbReference>
<evidence type="ECO:0000259" key="9">
    <source>
        <dbReference type="PROSITE" id="PS50893"/>
    </source>
</evidence>
<dbReference type="InterPro" id="IPR003439">
    <property type="entry name" value="ABC_transporter-like_ATP-bd"/>
</dbReference>
<evidence type="ECO:0000256" key="8">
    <source>
        <dbReference type="SAM" id="Phobius"/>
    </source>
</evidence>
<evidence type="ECO:0000256" key="6">
    <source>
        <dbReference type="ARBA" id="ARBA00023136"/>
    </source>
</evidence>
<keyword evidence="2 8" id="KW-0812">Transmembrane</keyword>
<dbReference type="CDD" id="cd07346">
    <property type="entry name" value="ABC_6TM_exporters"/>
    <property type="match status" value="1"/>
</dbReference>
<dbReference type="Proteomes" id="UP000638313">
    <property type="component" value="Unassembled WGS sequence"/>
</dbReference>
<keyword evidence="12" id="KW-1185">Reference proteome</keyword>
<feature type="transmembrane region" description="Helical" evidence="8">
    <location>
        <begin position="42"/>
        <end position="62"/>
    </location>
</feature>
<dbReference type="PANTHER" id="PTHR43394">
    <property type="entry name" value="ATP-DEPENDENT PERMEASE MDL1, MITOCHONDRIAL"/>
    <property type="match status" value="1"/>
</dbReference>
<keyword evidence="3" id="KW-0547">Nucleotide-binding</keyword>
<evidence type="ECO:0000256" key="2">
    <source>
        <dbReference type="ARBA" id="ARBA00022692"/>
    </source>
</evidence>
<dbReference type="GO" id="GO:0016887">
    <property type="term" value="F:ATP hydrolysis activity"/>
    <property type="evidence" value="ECO:0007669"/>
    <property type="project" value="InterPro"/>
</dbReference>
<comment type="subcellular location">
    <subcellularLocation>
        <location evidence="1">Cell membrane</location>
        <topology evidence="1">Multi-pass membrane protein</topology>
    </subcellularLocation>
</comment>
<feature type="transmembrane region" description="Helical" evidence="8">
    <location>
        <begin position="178"/>
        <end position="198"/>
    </location>
</feature>
<evidence type="ECO:0000256" key="5">
    <source>
        <dbReference type="ARBA" id="ARBA00022989"/>
    </source>
</evidence>
<evidence type="ECO:0000256" key="7">
    <source>
        <dbReference type="SAM" id="MobiDB-lite"/>
    </source>
</evidence>
<dbReference type="Pfam" id="PF00005">
    <property type="entry name" value="ABC_tran"/>
    <property type="match status" value="1"/>
</dbReference>
<keyword evidence="5 8" id="KW-1133">Transmembrane helix</keyword>